<comment type="caution">
    <text evidence="1">The sequence shown here is derived from an EMBL/GenBank/DDBJ whole genome shotgun (WGS) entry which is preliminary data.</text>
</comment>
<dbReference type="GO" id="GO:0042795">
    <property type="term" value="P:snRNA transcription by RNA polymerase II"/>
    <property type="evidence" value="ECO:0007669"/>
    <property type="project" value="TreeGrafter"/>
</dbReference>
<dbReference type="GO" id="GO:0043565">
    <property type="term" value="F:sequence-specific DNA binding"/>
    <property type="evidence" value="ECO:0007669"/>
    <property type="project" value="TreeGrafter"/>
</dbReference>
<dbReference type="Pfam" id="PF09808">
    <property type="entry name" value="SNAPC1"/>
    <property type="match status" value="1"/>
</dbReference>
<dbReference type="AlphaFoldDB" id="A0AAV8EN60"/>
<evidence type="ECO:0000313" key="1">
    <source>
        <dbReference type="EMBL" id="KAJ4779621.1"/>
    </source>
</evidence>
<keyword evidence="2" id="KW-1185">Reference proteome</keyword>
<dbReference type="PANTHER" id="PTHR15131:SF3">
    <property type="entry name" value="SNRNA-ACTIVATING PROTEIN COMPLEX SUBUNIT 1"/>
    <property type="match status" value="1"/>
</dbReference>
<gene>
    <name evidence="1" type="ORF">LUZ62_063878</name>
</gene>
<dbReference type="Proteomes" id="UP001140206">
    <property type="component" value="Chromosome 3"/>
</dbReference>
<protein>
    <submittedName>
        <fullName evidence="1">Uncharacterized protein</fullName>
    </submittedName>
</protein>
<sequence>MGTLPILLRWVEDTTPVPESLLSSACLRRRLEVQLPVLSRTRTHSPVSSASRSAACFVLSMDLGSFRLDIDGLLGDFTEGNYLTLDDFKRIWIKRKVSYIFEARPPTRNSAFFMQSLYTHCISRMISEGPLSRRLGALYCLYCLHEIQPYKPGFKIYLSLGELRKLRNLVGEAKQKKLGSVVAIVKRMQEKNMFLFGFVDILGNTTQQRVDEMTMQQQQRVEVAYDKLFVNSNIERYLHMSLGADLEVENYKKMLSEYEQAKAIGIQEASETTDVGDVKHIIENKKTAADVMDEMVNAWDAEKDEYYEKTGISRPDQIVAADDYFDKEFQEFLG</sequence>
<dbReference type="GO" id="GO:0042796">
    <property type="term" value="P:snRNA transcription by RNA polymerase III"/>
    <property type="evidence" value="ECO:0007669"/>
    <property type="project" value="TreeGrafter"/>
</dbReference>
<accession>A0AAV8EN60</accession>
<dbReference type="InterPro" id="IPR019188">
    <property type="entry name" value="SNAPC1"/>
</dbReference>
<dbReference type="PANTHER" id="PTHR15131">
    <property type="entry name" value="SMALL NUCLEAR RNA ACTIVATING COMPLEX, POLYPEPTIDE 1"/>
    <property type="match status" value="1"/>
</dbReference>
<evidence type="ECO:0000313" key="2">
    <source>
        <dbReference type="Proteomes" id="UP001140206"/>
    </source>
</evidence>
<organism evidence="1 2">
    <name type="scientific">Rhynchospora pubera</name>
    <dbReference type="NCBI Taxonomy" id="906938"/>
    <lineage>
        <taxon>Eukaryota</taxon>
        <taxon>Viridiplantae</taxon>
        <taxon>Streptophyta</taxon>
        <taxon>Embryophyta</taxon>
        <taxon>Tracheophyta</taxon>
        <taxon>Spermatophyta</taxon>
        <taxon>Magnoliopsida</taxon>
        <taxon>Liliopsida</taxon>
        <taxon>Poales</taxon>
        <taxon>Cyperaceae</taxon>
        <taxon>Cyperoideae</taxon>
        <taxon>Rhynchosporeae</taxon>
        <taxon>Rhynchospora</taxon>
    </lineage>
</organism>
<dbReference type="EMBL" id="JAMFTS010000003">
    <property type="protein sequence ID" value="KAJ4779621.1"/>
    <property type="molecule type" value="Genomic_DNA"/>
</dbReference>
<dbReference type="GO" id="GO:0019185">
    <property type="term" value="C:snRNA-activating protein complex"/>
    <property type="evidence" value="ECO:0007669"/>
    <property type="project" value="TreeGrafter"/>
</dbReference>
<reference evidence="1" key="1">
    <citation type="submission" date="2022-08" db="EMBL/GenBank/DDBJ databases">
        <authorList>
            <person name="Marques A."/>
        </authorList>
    </citation>
    <scope>NUCLEOTIDE SEQUENCE</scope>
    <source>
        <strain evidence="1">RhyPub2mFocal</strain>
        <tissue evidence="1">Leaves</tissue>
    </source>
</reference>
<name>A0AAV8EN60_9POAL</name>
<proteinExistence type="predicted"/>